<dbReference type="GO" id="GO:0009003">
    <property type="term" value="F:signal peptidase activity"/>
    <property type="evidence" value="ECO:0007669"/>
    <property type="project" value="UniProtKB-EC"/>
</dbReference>
<comment type="catalytic activity">
    <reaction evidence="1">
        <text>Cleavage of hydrophobic, N-terminal signal or leader sequences from secreted and periplasmic proteins.</text>
        <dbReference type="EC" id="3.4.21.89"/>
    </reaction>
</comment>
<comment type="subcellular location">
    <subcellularLocation>
        <location evidence="1">Membrane</location>
        <topology evidence="1">Single-pass type II membrane protein</topology>
    </subcellularLocation>
</comment>
<keyword evidence="1" id="KW-0472">Membrane</keyword>
<dbReference type="GO" id="GO:0004252">
    <property type="term" value="F:serine-type endopeptidase activity"/>
    <property type="evidence" value="ECO:0007669"/>
    <property type="project" value="InterPro"/>
</dbReference>
<accession>A0A161PRZ5</accession>
<dbReference type="EMBL" id="LVEA01000031">
    <property type="protein sequence ID" value="KYL04704.1"/>
    <property type="molecule type" value="Genomic_DNA"/>
</dbReference>
<dbReference type="GO" id="GO:0006465">
    <property type="term" value="P:signal peptide processing"/>
    <property type="evidence" value="ECO:0007669"/>
    <property type="project" value="InterPro"/>
</dbReference>
<reference evidence="3 4" key="1">
    <citation type="submission" date="2016-03" db="EMBL/GenBank/DDBJ databases">
        <title>Comparative genomics of human isolates of Fusobacterium necrophorum.</title>
        <authorList>
            <person name="Jensen A."/>
            <person name="Bank S."/>
            <person name="Andersen P.S."/>
            <person name="Kristensen L.H."/>
            <person name="Prag J."/>
        </authorList>
    </citation>
    <scope>NUCLEOTIDE SEQUENCE [LARGE SCALE GENOMIC DNA]</scope>
    <source>
        <strain evidence="3 4">LS_1264</strain>
    </source>
</reference>
<dbReference type="NCBIfam" id="TIGR02227">
    <property type="entry name" value="sigpep_I_bact"/>
    <property type="match status" value="1"/>
</dbReference>
<organism evidence="3 4">
    <name type="scientific">Fusobacterium necrophorum subsp. funduliforme</name>
    <dbReference type="NCBI Taxonomy" id="143387"/>
    <lineage>
        <taxon>Bacteria</taxon>
        <taxon>Fusobacteriati</taxon>
        <taxon>Fusobacteriota</taxon>
        <taxon>Fusobacteriia</taxon>
        <taxon>Fusobacteriales</taxon>
        <taxon>Fusobacteriaceae</taxon>
        <taxon>Fusobacterium</taxon>
    </lineage>
</organism>
<dbReference type="GO" id="GO:0016020">
    <property type="term" value="C:membrane"/>
    <property type="evidence" value="ECO:0007669"/>
    <property type="project" value="UniProtKB-SubCell"/>
</dbReference>
<keyword evidence="1" id="KW-0378">Hydrolase</keyword>
<dbReference type="InterPro" id="IPR036286">
    <property type="entry name" value="LexA/Signal_pep-like_sf"/>
</dbReference>
<comment type="similarity">
    <text evidence="1">Belongs to the peptidase S26 family.</text>
</comment>
<proteinExistence type="inferred from homology"/>
<feature type="domain" description="Peptidase S26" evidence="2">
    <location>
        <begin position="7"/>
        <end position="155"/>
    </location>
</feature>
<evidence type="ECO:0000256" key="1">
    <source>
        <dbReference type="RuleBase" id="RU362042"/>
    </source>
</evidence>
<dbReference type="InterPro" id="IPR019533">
    <property type="entry name" value="Peptidase_S26"/>
</dbReference>
<protein>
    <recommendedName>
        <fullName evidence="1">Signal peptidase I</fullName>
        <ecNumber evidence="1">3.4.21.89</ecNumber>
    </recommendedName>
</protein>
<keyword evidence="1" id="KW-0812">Transmembrane</keyword>
<dbReference type="EC" id="3.4.21.89" evidence="1"/>
<dbReference type="AlphaFoldDB" id="A0A161PRZ5"/>
<keyword evidence="1" id="KW-0645">Protease</keyword>
<evidence type="ECO:0000313" key="3">
    <source>
        <dbReference type="EMBL" id="KYL04704.1"/>
    </source>
</evidence>
<keyword evidence="1" id="KW-1133">Transmembrane helix</keyword>
<feature type="transmembrane region" description="Helical" evidence="1">
    <location>
        <begin position="7"/>
        <end position="25"/>
    </location>
</feature>
<dbReference type="RefSeq" id="WP_062628534.1">
    <property type="nucleotide sequence ID" value="NZ_CAXOUX010000025.1"/>
</dbReference>
<dbReference type="Proteomes" id="UP000075816">
    <property type="component" value="Unassembled WGS sequence"/>
</dbReference>
<gene>
    <name evidence="3" type="ORF">A2J07_05205</name>
</gene>
<dbReference type="Gene3D" id="2.10.109.10">
    <property type="entry name" value="Umud Fragment, subunit A"/>
    <property type="match status" value="1"/>
</dbReference>
<dbReference type="Pfam" id="PF10502">
    <property type="entry name" value="Peptidase_S26"/>
    <property type="match status" value="1"/>
</dbReference>
<name>A0A161PRZ5_9FUSO</name>
<dbReference type="eggNOG" id="COG4959">
    <property type="taxonomic scope" value="Bacteria"/>
</dbReference>
<evidence type="ECO:0000259" key="2">
    <source>
        <dbReference type="Pfam" id="PF10502"/>
    </source>
</evidence>
<sequence>MKKRVKIWYFLILFLLFVFILKINIKQNVILNITPSIRLGIYLLDDYDHKKNLQKGTVVLFQAPKLATKNRVYYNPLLKKIVATSEDKIEIKNSKLFINGKYKGNIKEMDSYGNKIDMLPEGMYTISPEEYFVLGEHEDSYDSRYYGALTKEEILQVGNLFIPFSF</sequence>
<dbReference type="InterPro" id="IPR000223">
    <property type="entry name" value="Pept_S26A_signal_pept_1"/>
</dbReference>
<evidence type="ECO:0000313" key="4">
    <source>
        <dbReference type="Proteomes" id="UP000075816"/>
    </source>
</evidence>
<comment type="caution">
    <text evidence="3">The sequence shown here is derived from an EMBL/GenBank/DDBJ whole genome shotgun (WGS) entry which is preliminary data.</text>
</comment>
<dbReference type="SUPFAM" id="SSF51306">
    <property type="entry name" value="LexA/Signal peptidase"/>
    <property type="match status" value="1"/>
</dbReference>